<evidence type="ECO:0000256" key="7">
    <source>
        <dbReference type="PROSITE-ProRule" id="PRU00473"/>
    </source>
</evidence>
<evidence type="ECO:0000313" key="9">
    <source>
        <dbReference type="EMBL" id="KAB1437700.1"/>
    </source>
</evidence>
<dbReference type="InterPro" id="IPR006665">
    <property type="entry name" value="OmpA-like"/>
</dbReference>
<keyword evidence="9" id="KW-0969">Cilium</keyword>
<dbReference type="CDD" id="cd07185">
    <property type="entry name" value="OmpA_C-like"/>
    <property type="match status" value="1"/>
</dbReference>
<comment type="subcellular location">
    <subcellularLocation>
        <location evidence="1">Cell membrane</location>
        <topology evidence="1">Single-pass membrane protein</topology>
    </subcellularLocation>
</comment>
<comment type="similarity">
    <text evidence="2">Belongs to the MotB family.</text>
</comment>
<keyword evidence="10" id="KW-1185">Reference proteome</keyword>
<evidence type="ECO:0000256" key="1">
    <source>
        <dbReference type="ARBA" id="ARBA00004162"/>
    </source>
</evidence>
<dbReference type="Proteomes" id="UP000461768">
    <property type="component" value="Unassembled WGS sequence"/>
</dbReference>
<sequence>MARKKQEDAPAPGAPAWTATFSDLMNLLLCFFVLLFSMSNVDAEKYEQVAASLASSFSILSGGGSAIGEGVLISSGISQLTDLDQYFTSMGKNDEGDIELDEKSEYEAQALNESEKMAEEIEQIIENSGISEYVEVDFNSHYVLLTLNGAFLFDSGSAKIKEDSLSLMDKIGIIIEKYSERLVEIEGHTDNVPISNYKFKNNNELSTARALAVLEYYIDKGINPIRLKSSGRGEYVPVADNSTTEGRARNRRVEVKIYNSYNDY</sequence>
<keyword evidence="9" id="KW-0282">Flagellum</keyword>
<organism evidence="9 10">
    <name type="scientific">Candidatus Galacturonatibacter soehngenii</name>
    <dbReference type="NCBI Taxonomy" id="2307010"/>
    <lineage>
        <taxon>Bacteria</taxon>
        <taxon>Bacillati</taxon>
        <taxon>Bacillota</taxon>
        <taxon>Clostridia</taxon>
        <taxon>Lachnospirales</taxon>
        <taxon>Lachnospiraceae</taxon>
        <taxon>Candidatus Galacturonatibacter</taxon>
    </lineage>
</organism>
<dbReference type="InterPro" id="IPR025713">
    <property type="entry name" value="MotB-like_N_dom"/>
</dbReference>
<evidence type="ECO:0000259" key="8">
    <source>
        <dbReference type="PROSITE" id="PS51123"/>
    </source>
</evidence>
<evidence type="ECO:0000256" key="4">
    <source>
        <dbReference type="ARBA" id="ARBA00022692"/>
    </source>
</evidence>
<evidence type="ECO:0000256" key="6">
    <source>
        <dbReference type="ARBA" id="ARBA00023136"/>
    </source>
</evidence>
<dbReference type="RefSeq" id="WP_151144234.1">
    <property type="nucleotide sequence ID" value="NZ_WAGX01000005.1"/>
</dbReference>
<keyword evidence="5" id="KW-1133">Transmembrane helix</keyword>
<dbReference type="Gene3D" id="3.30.1330.60">
    <property type="entry name" value="OmpA-like domain"/>
    <property type="match status" value="1"/>
</dbReference>
<dbReference type="Pfam" id="PF13677">
    <property type="entry name" value="MotB_plug"/>
    <property type="match status" value="1"/>
</dbReference>
<dbReference type="AlphaFoldDB" id="A0A7V7UBF0"/>
<evidence type="ECO:0000256" key="2">
    <source>
        <dbReference type="ARBA" id="ARBA00008914"/>
    </source>
</evidence>
<evidence type="ECO:0000313" key="10">
    <source>
        <dbReference type="Proteomes" id="UP000461768"/>
    </source>
</evidence>
<dbReference type="PANTHER" id="PTHR30329">
    <property type="entry name" value="STATOR ELEMENT OF FLAGELLAR MOTOR COMPLEX"/>
    <property type="match status" value="1"/>
</dbReference>
<keyword evidence="4" id="KW-0812">Transmembrane</keyword>
<dbReference type="EMBL" id="WAGX01000005">
    <property type="protein sequence ID" value="KAB1437700.1"/>
    <property type="molecule type" value="Genomic_DNA"/>
</dbReference>
<protein>
    <submittedName>
        <fullName evidence="9">Flagellar motor protein MotB</fullName>
    </submittedName>
</protein>
<comment type="caution">
    <text evidence="9">The sequence shown here is derived from an EMBL/GenBank/DDBJ whole genome shotgun (WGS) entry which is preliminary data.</text>
</comment>
<keyword evidence="9" id="KW-0966">Cell projection</keyword>
<reference evidence="9 10" key="2">
    <citation type="submission" date="2020-02" db="EMBL/GenBank/DDBJ databases">
        <title>Candidatus Galacturonibacter soehngenii shows hetero-acetogenic catabolism of galacturonic acid but lacks a canonical carbon monoxide dehydrogenase/acetyl-CoA synthase complex.</title>
        <authorList>
            <person name="Diender M."/>
            <person name="Stouten G.R."/>
            <person name="Petersen J.F."/>
            <person name="Nielsen P.H."/>
            <person name="Dueholm M.S."/>
            <person name="Pronk J.T."/>
            <person name="Van Loosdrecht M.C.M."/>
        </authorList>
    </citation>
    <scope>NUCLEOTIDE SEQUENCE [LARGE SCALE GENOMIC DNA]</scope>
    <source>
        <strain evidence="9">GalUA</strain>
    </source>
</reference>
<gene>
    <name evidence="9" type="ORF">F7O84_08860</name>
</gene>
<dbReference type="GO" id="GO:0005886">
    <property type="term" value="C:plasma membrane"/>
    <property type="evidence" value="ECO:0007669"/>
    <property type="project" value="UniProtKB-SubCell"/>
</dbReference>
<evidence type="ECO:0000256" key="5">
    <source>
        <dbReference type="ARBA" id="ARBA00022989"/>
    </source>
</evidence>
<dbReference type="PROSITE" id="PS51123">
    <property type="entry name" value="OMPA_2"/>
    <property type="match status" value="1"/>
</dbReference>
<accession>A0A7V7UBF0</accession>
<name>A0A7V7UBF0_9FIRM</name>
<keyword evidence="3" id="KW-1003">Cell membrane</keyword>
<dbReference type="OrthoDB" id="9815217at2"/>
<keyword evidence="6 7" id="KW-0472">Membrane</keyword>
<dbReference type="SUPFAM" id="SSF103088">
    <property type="entry name" value="OmpA-like"/>
    <property type="match status" value="1"/>
</dbReference>
<proteinExistence type="inferred from homology"/>
<evidence type="ECO:0000256" key="3">
    <source>
        <dbReference type="ARBA" id="ARBA00022475"/>
    </source>
</evidence>
<feature type="domain" description="OmpA-like" evidence="8">
    <location>
        <begin position="140"/>
        <end position="261"/>
    </location>
</feature>
<reference evidence="9 10" key="1">
    <citation type="submission" date="2019-09" db="EMBL/GenBank/DDBJ databases">
        <authorList>
            <person name="Valk L.C."/>
        </authorList>
    </citation>
    <scope>NUCLEOTIDE SEQUENCE [LARGE SCALE GENOMIC DNA]</scope>
    <source>
        <strain evidence="9">GalUA</strain>
    </source>
</reference>
<dbReference type="PANTHER" id="PTHR30329:SF21">
    <property type="entry name" value="LIPOPROTEIN YIAD-RELATED"/>
    <property type="match status" value="1"/>
</dbReference>
<dbReference type="InterPro" id="IPR036737">
    <property type="entry name" value="OmpA-like_sf"/>
</dbReference>
<dbReference type="Pfam" id="PF00691">
    <property type="entry name" value="OmpA"/>
    <property type="match status" value="1"/>
</dbReference>
<dbReference type="InterPro" id="IPR050330">
    <property type="entry name" value="Bact_OuterMem_StrucFunc"/>
</dbReference>